<dbReference type="GO" id="GO:0016491">
    <property type="term" value="F:oxidoreductase activity"/>
    <property type="evidence" value="ECO:0007669"/>
    <property type="project" value="InterPro"/>
</dbReference>
<organism evidence="3 4">
    <name type="scientific">Gymnopilus junonius</name>
    <name type="common">Spectacular rustgill mushroom</name>
    <name type="synonym">Gymnopilus spectabilis subsp. junonius</name>
    <dbReference type="NCBI Taxonomy" id="109634"/>
    <lineage>
        <taxon>Eukaryota</taxon>
        <taxon>Fungi</taxon>
        <taxon>Dikarya</taxon>
        <taxon>Basidiomycota</taxon>
        <taxon>Agaricomycotina</taxon>
        <taxon>Agaricomycetes</taxon>
        <taxon>Agaricomycetidae</taxon>
        <taxon>Agaricales</taxon>
        <taxon>Agaricineae</taxon>
        <taxon>Hymenogastraceae</taxon>
        <taxon>Gymnopilus</taxon>
    </lineage>
</organism>
<evidence type="ECO:0000256" key="2">
    <source>
        <dbReference type="SAM" id="MobiDB-lite"/>
    </source>
</evidence>
<feature type="region of interest" description="Disordered" evidence="2">
    <location>
        <begin position="1"/>
        <end position="25"/>
    </location>
</feature>
<accession>A0A9P5TKA8</accession>
<gene>
    <name evidence="3" type="ORF">CPB84DRAFT_1837398</name>
</gene>
<comment type="caution">
    <text evidence="3">The sequence shown here is derived from an EMBL/GenBank/DDBJ whole genome shotgun (WGS) entry which is preliminary data.</text>
</comment>
<dbReference type="EMBL" id="JADNYJ010000071">
    <property type="protein sequence ID" value="KAF8891605.1"/>
    <property type="molecule type" value="Genomic_DNA"/>
</dbReference>
<evidence type="ECO:0000256" key="1">
    <source>
        <dbReference type="ARBA" id="ARBA00023604"/>
    </source>
</evidence>
<proteinExistence type="inferred from homology"/>
<name>A0A9P5TKA8_GYMJU</name>
<feature type="compositionally biased region" description="Polar residues" evidence="2">
    <location>
        <begin position="1"/>
        <end position="15"/>
    </location>
</feature>
<dbReference type="NCBIfam" id="NF041278">
    <property type="entry name" value="CmcJ_NvfI_EfuI"/>
    <property type="match status" value="1"/>
</dbReference>
<dbReference type="Proteomes" id="UP000724874">
    <property type="component" value="Unassembled WGS sequence"/>
</dbReference>
<comment type="similarity">
    <text evidence="1">Belongs to the asaB hydroxylase/desaturase family.</text>
</comment>
<dbReference type="AlphaFoldDB" id="A0A9P5TKA8"/>
<dbReference type="PANTHER" id="PTHR34598:SF3">
    <property type="entry name" value="OXIDOREDUCTASE AN1597"/>
    <property type="match status" value="1"/>
</dbReference>
<keyword evidence="4" id="KW-1185">Reference proteome</keyword>
<protein>
    <submittedName>
        <fullName evidence="3">Uncharacterized protein</fullName>
    </submittedName>
</protein>
<evidence type="ECO:0000313" key="4">
    <source>
        <dbReference type="Proteomes" id="UP000724874"/>
    </source>
</evidence>
<dbReference type="InterPro" id="IPR044053">
    <property type="entry name" value="AsaB-like"/>
</dbReference>
<sequence>MTSHEFSSAGNSNPIRMNDKRGSSLLSNPNNSLAVPFSTTAKLVYQVPPEGGVWAYFHINSDPITSEKKTNIVYQEKEIVVENVCGKEDALFLDTSGFQYFHHPAQHKPFNNDEEIVREYYPESIELLKKLTGASRVEILTIRRRRRGQVEDTPTSRQPVSQVHIDQTNKAAVVRLEQHLASEAAELQKRCFKIINLWRPINHPVYDWPLALKRTLCDFRSVEKKDAFPWALVFKDREFRGSWKYLDGMTPDELVLIKCVALYTLHTGFEDPAMPAGSPPRESIELRAFVFYD</sequence>
<dbReference type="PANTHER" id="PTHR34598">
    <property type="entry name" value="BLL6449 PROTEIN"/>
    <property type="match status" value="1"/>
</dbReference>
<dbReference type="OrthoDB" id="412788at2759"/>
<reference evidence="3" key="1">
    <citation type="submission" date="2020-11" db="EMBL/GenBank/DDBJ databases">
        <authorList>
            <consortium name="DOE Joint Genome Institute"/>
            <person name="Ahrendt S."/>
            <person name="Riley R."/>
            <person name="Andreopoulos W."/>
            <person name="LaButti K."/>
            <person name="Pangilinan J."/>
            <person name="Ruiz-duenas F.J."/>
            <person name="Barrasa J.M."/>
            <person name="Sanchez-Garcia M."/>
            <person name="Camarero S."/>
            <person name="Miyauchi S."/>
            <person name="Serrano A."/>
            <person name="Linde D."/>
            <person name="Babiker R."/>
            <person name="Drula E."/>
            <person name="Ayuso-Fernandez I."/>
            <person name="Pacheco R."/>
            <person name="Padilla G."/>
            <person name="Ferreira P."/>
            <person name="Barriuso J."/>
            <person name="Kellner H."/>
            <person name="Castanera R."/>
            <person name="Alfaro M."/>
            <person name="Ramirez L."/>
            <person name="Pisabarro A.G."/>
            <person name="Kuo A."/>
            <person name="Tritt A."/>
            <person name="Lipzen A."/>
            <person name="He G."/>
            <person name="Yan M."/>
            <person name="Ng V."/>
            <person name="Cullen D."/>
            <person name="Martin F."/>
            <person name="Rosso M.-N."/>
            <person name="Henrissat B."/>
            <person name="Hibbett D."/>
            <person name="Martinez A.T."/>
            <person name="Grigoriev I.V."/>
        </authorList>
    </citation>
    <scope>NUCLEOTIDE SEQUENCE</scope>
    <source>
        <strain evidence="3">AH 44721</strain>
    </source>
</reference>
<evidence type="ECO:0000313" key="3">
    <source>
        <dbReference type="EMBL" id="KAF8891605.1"/>
    </source>
</evidence>